<reference evidence="1" key="1">
    <citation type="submission" date="2021-05" db="EMBL/GenBank/DDBJ databases">
        <title>A free-living protist that lacks canonical eukaryotic 1 DNA replication and segregation systems.</title>
        <authorList>
            <person name="Salas-Leiva D.E."/>
            <person name="Tromer E.C."/>
            <person name="Curtis B.A."/>
            <person name="Jerlstrom-Hultqvist J."/>
            <person name="Kolisko M."/>
            <person name="Yi Z."/>
            <person name="Salas-Leiva J.S."/>
            <person name="Gallot-Lavallee L."/>
            <person name="Kops G.J.P.L."/>
            <person name="Archibald J.M."/>
            <person name="Simpson A.G.B."/>
            <person name="Roger A.J."/>
        </authorList>
    </citation>
    <scope>NUCLEOTIDE SEQUENCE</scope>
    <source>
        <strain evidence="1">BICM</strain>
    </source>
</reference>
<dbReference type="AlphaFoldDB" id="A0A8J6B6Q3"/>
<dbReference type="EMBL" id="JAHDYR010000011">
    <property type="protein sequence ID" value="KAG9395419.1"/>
    <property type="molecule type" value="Genomic_DNA"/>
</dbReference>
<proteinExistence type="predicted"/>
<name>A0A8J6B6Q3_9EUKA</name>
<sequence>MMEQIERIDDIVFTGPARMMDGRWEGMDANEMLSIRALQLSQTGFTASDIATMLEMSLEEVRKILAHSQQSSNDSIRNAMIANGQRHHVNEVGISFPSMSFSCEESMVVQTTMDELEKGDSTPIAFSEIGSIAEILTPPKRIQDSSSKLSRVIRSIFSSIRLFLDVVVL</sequence>
<evidence type="ECO:0000313" key="1">
    <source>
        <dbReference type="EMBL" id="KAG9395419.1"/>
    </source>
</evidence>
<protein>
    <submittedName>
        <fullName evidence="1">Uncharacterized protein</fullName>
    </submittedName>
</protein>
<dbReference type="Proteomes" id="UP000717585">
    <property type="component" value="Unassembled WGS sequence"/>
</dbReference>
<comment type="caution">
    <text evidence="1">The sequence shown here is derived from an EMBL/GenBank/DDBJ whole genome shotgun (WGS) entry which is preliminary data.</text>
</comment>
<evidence type="ECO:0000313" key="2">
    <source>
        <dbReference type="Proteomes" id="UP000717585"/>
    </source>
</evidence>
<gene>
    <name evidence="1" type="ORF">J8273_2986</name>
</gene>
<keyword evidence="2" id="KW-1185">Reference proteome</keyword>
<organism evidence="1 2">
    <name type="scientific">Carpediemonas membranifera</name>
    <dbReference type="NCBI Taxonomy" id="201153"/>
    <lineage>
        <taxon>Eukaryota</taxon>
        <taxon>Metamonada</taxon>
        <taxon>Carpediemonas-like organisms</taxon>
        <taxon>Carpediemonas</taxon>
    </lineage>
</organism>
<accession>A0A8J6B6Q3</accession>